<evidence type="ECO:0000259" key="1">
    <source>
        <dbReference type="PROSITE" id="PS51736"/>
    </source>
</evidence>
<dbReference type="InterPro" id="IPR036162">
    <property type="entry name" value="Resolvase-like_N_sf"/>
</dbReference>
<dbReference type="AlphaFoldDB" id="A0A5B6TA86"/>
<dbReference type="RefSeq" id="WP_149093046.1">
    <property type="nucleotide sequence ID" value="NZ_VKKY01000003.1"/>
</dbReference>
<dbReference type="OrthoDB" id="9786476at2"/>
<dbReference type="Gene3D" id="3.40.50.1390">
    <property type="entry name" value="Resolvase, N-terminal catalytic domain"/>
    <property type="match status" value="1"/>
</dbReference>
<dbReference type="InterPro" id="IPR006119">
    <property type="entry name" value="Resolv_N"/>
</dbReference>
<dbReference type="Proteomes" id="UP000324133">
    <property type="component" value="Unassembled WGS sequence"/>
</dbReference>
<accession>A0A5B6TA86</accession>
<dbReference type="SUPFAM" id="SSF53041">
    <property type="entry name" value="Resolvase-like"/>
    <property type="match status" value="1"/>
</dbReference>
<gene>
    <name evidence="2" type="ORF">FOA19_22330</name>
</gene>
<comment type="caution">
    <text evidence="2">The sequence shown here is derived from an EMBL/GenBank/DDBJ whole genome shotgun (WGS) entry which is preliminary data.</text>
</comment>
<feature type="domain" description="Resolvase/invertase-type recombinase catalytic" evidence="1">
    <location>
        <begin position="1"/>
        <end position="47"/>
    </location>
</feature>
<evidence type="ECO:0000313" key="2">
    <source>
        <dbReference type="EMBL" id="KAA3437106.1"/>
    </source>
</evidence>
<evidence type="ECO:0000313" key="3">
    <source>
        <dbReference type="Proteomes" id="UP000324133"/>
    </source>
</evidence>
<dbReference type="Pfam" id="PF00239">
    <property type="entry name" value="Resolvase"/>
    <property type="match status" value="1"/>
</dbReference>
<organism evidence="2 3">
    <name type="scientific">Rufibacter hautae</name>
    <dbReference type="NCBI Taxonomy" id="2595005"/>
    <lineage>
        <taxon>Bacteria</taxon>
        <taxon>Pseudomonadati</taxon>
        <taxon>Bacteroidota</taxon>
        <taxon>Cytophagia</taxon>
        <taxon>Cytophagales</taxon>
        <taxon>Hymenobacteraceae</taxon>
        <taxon>Rufibacter</taxon>
    </lineage>
</organism>
<sequence>MKIGYARGSTQDQRLELQTDALARHGCERIFQILGKAWSAAVLFLCL</sequence>
<reference evidence="2 3" key="1">
    <citation type="submission" date="2019-07" db="EMBL/GenBank/DDBJ databases">
        <title>Rufibacter sp. nov., isolated from lake sediment.</title>
        <authorList>
            <person name="Qu J.-H."/>
        </authorList>
    </citation>
    <scope>NUCLEOTIDE SEQUENCE [LARGE SCALE GENOMIC DNA]</scope>
    <source>
        <strain evidence="2 3">NBS58-1</strain>
    </source>
</reference>
<dbReference type="EMBL" id="VKKY01000003">
    <property type="protein sequence ID" value="KAA3437106.1"/>
    <property type="molecule type" value="Genomic_DNA"/>
</dbReference>
<dbReference type="GO" id="GO:0003677">
    <property type="term" value="F:DNA binding"/>
    <property type="evidence" value="ECO:0007669"/>
    <property type="project" value="InterPro"/>
</dbReference>
<protein>
    <recommendedName>
        <fullName evidence="1">Resolvase/invertase-type recombinase catalytic domain-containing protein</fullName>
    </recommendedName>
</protein>
<name>A0A5B6TA86_9BACT</name>
<keyword evidence="3" id="KW-1185">Reference proteome</keyword>
<dbReference type="GO" id="GO:0000150">
    <property type="term" value="F:DNA strand exchange activity"/>
    <property type="evidence" value="ECO:0007669"/>
    <property type="project" value="InterPro"/>
</dbReference>
<proteinExistence type="predicted"/>
<dbReference type="PROSITE" id="PS51736">
    <property type="entry name" value="RECOMBINASES_3"/>
    <property type="match status" value="1"/>
</dbReference>